<evidence type="ECO:0000313" key="9">
    <source>
        <dbReference type="EMBL" id="GFZ91853.1"/>
    </source>
</evidence>
<accession>A0ABQ1EY38</accession>
<keyword evidence="4 7" id="KW-0812">Transmembrane</keyword>
<comment type="similarity">
    <text evidence="7">Belongs to the binding-protein-dependent transport system permease family.</text>
</comment>
<evidence type="ECO:0000256" key="5">
    <source>
        <dbReference type="ARBA" id="ARBA00022989"/>
    </source>
</evidence>
<gene>
    <name evidence="9" type="primary">ugpE</name>
    <name evidence="9" type="ORF">GCM10008018_42710</name>
</gene>
<dbReference type="PANTHER" id="PTHR43744:SF8">
    <property type="entry name" value="SN-GLYCEROL-3-PHOSPHATE TRANSPORT SYSTEM PERMEASE PROTEIN UGPE"/>
    <property type="match status" value="1"/>
</dbReference>
<feature type="transmembrane region" description="Helical" evidence="7">
    <location>
        <begin position="125"/>
        <end position="147"/>
    </location>
</feature>
<evidence type="ECO:0000256" key="4">
    <source>
        <dbReference type="ARBA" id="ARBA00022692"/>
    </source>
</evidence>
<dbReference type="SUPFAM" id="SSF161098">
    <property type="entry name" value="MetI-like"/>
    <property type="match status" value="1"/>
</dbReference>
<feature type="transmembrane region" description="Helical" evidence="7">
    <location>
        <begin position="167"/>
        <end position="184"/>
    </location>
</feature>
<organism evidence="9 10">
    <name type="scientific">Paenibacillus marchantiophytorum</name>
    <dbReference type="NCBI Taxonomy" id="1619310"/>
    <lineage>
        <taxon>Bacteria</taxon>
        <taxon>Bacillati</taxon>
        <taxon>Bacillota</taxon>
        <taxon>Bacilli</taxon>
        <taxon>Bacillales</taxon>
        <taxon>Paenibacillaceae</taxon>
        <taxon>Paenibacillus</taxon>
    </lineage>
</organism>
<dbReference type="PANTHER" id="PTHR43744">
    <property type="entry name" value="ABC TRANSPORTER PERMEASE PROTEIN MG189-RELATED-RELATED"/>
    <property type="match status" value="1"/>
</dbReference>
<sequence>MKTELTDSADRTLITDMDFKKTSVKIGYGILIIIMILLACMVLYPIVWLTLGSFKSLKELYTFPPTFIPKEWKWGNYANAWTSFKFALYIKNTLVILMGNLLFSIIPAALSGYALAKLNPRGKKIIFYLILASVMIPGQVYMIPLYLNLKDLPIFHLNLFDSYWGLWLPHIGNAFYVYLFYSFFLSVPTELLEAARIDGAKEVGIFVKVVVPICKPVFVVTAIFTVTSTWNEFFWPMLLLTDMNKFPIMTAIYAMLRISNASGGANEYNSMFAGLVIGLLPALALFAIFQKQIMRGYTMSGIKG</sequence>
<dbReference type="EMBL" id="BMHE01000024">
    <property type="protein sequence ID" value="GFZ91853.1"/>
    <property type="molecule type" value="Genomic_DNA"/>
</dbReference>
<keyword evidence="9" id="KW-0067">ATP-binding</keyword>
<name>A0ABQ1EY38_9BACL</name>
<feature type="transmembrane region" description="Helical" evidence="7">
    <location>
        <begin position="205"/>
        <end position="227"/>
    </location>
</feature>
<keyword evidence="3" id="KW-1003">Cell membrane</keyword>
<keyword evidence="9" id="KW-0547">Nucleotide-binding</keyword>
<feature type="transmembrane region" description="Helical" evidence="7">
    <location>
        <begin position="26"/>
        <end position="51"/>
    </location>
</feature>
<evidence type="ECO:0000256" key="2">
    <source>
        <dbReference type="ARBA" id="ARBA00022448"/>
    </source>
</evidence>
<proteinExistence type="inferred from homology"/>
<protein>
    <submittedName>
        <fullName evidence="9">Sugar ABC transporter ATP-binding protein</fullName>
    </submittedName>
</protein>
<evidence type="ECO:0000256" key="1">
    <source>
        <dbReference type="ARBA" id="ARBA00004651"/>
    </source>
</evidence>
<evidence type="ECO:0000256" key="7">
    <source>
        <dbReference type="RuleBase" id="RU363032"/>
    </source>
</evidence>
<dbReference type="CDD" id="cd06261">
    <property type="entry name" value="TM_PBP2"/>
    <property type="match status" value="1"/>
</dbReference>
<keyword evidence="2 7" id="KW-0813">Transport</keyword>
<reference evidence="10" key="1">
    <citation type="journal article" date="2019" name="Int. J. Syst. Evol. Microbiol.">
        <title>The Global Catalogue of Microorganisms (GCM) 10K type strain sequencing project: providing services to taxonomists for standard genome sequencing and annotation.</title>
        <authorList>
            <consortium name="The Broad Institute Genomics Platform"/>
            <consortium name="The Broad Institute Genome Sequencing Center for Infectious Disease"/>
            <person name="Wu L."/>
            <person name="Ma J."/>
        </authorList>
    </citation>
    <scope>NUCLEOTIDE SEQUENCE [LARGE SCALE GENOMIC DNA]</scope>
    <source>
        <strain evidence="10">CGMCC 1.15043</strain>
    </source>
</reference>
<dbReference type="InterPro" id="IPR000515">
    <property type="entry name" value="MetI-like"/>
</dbReference>
<keyword evidence="10" id="KW-1185">Reference proteome</keyword>
<evidence type="ECO:0000313" key="10">
    <source>
        <dbReference type="Proteomes" id="UP000615455"/>
    </source>
</evidence>
<evidence type="ECO:0000256" key="6">
    <source>
        <dbReference type="ARBA" id="ARBA00023136"/>
    </source>
</evidence>
<dbReference type="Pfam" id="PF00528">
    <property type="entry name" value="BPD_transp_1"/>
    <property type="match status" value="1"/>
</dbReference>
<comment type="subcellular location">
    <subcellularLocation>
        <location evidence="1 7">Cell membrane</location>
        <topology evidence="1 7">Multi-pass membrane protein</topology>
    </subcellularLocation>
</comment>
<dbReference type="InterPro" id="IPR035906">
    <property type="entry name" value="MetI-like_sf"/>
</dbReference>
<dbReference type="Gene3D" id="1.10.3720.10">
    <property type="entry name" value="MetI-like"/>
    <property type="match status" value="1"/>
</dbReference>
<dbReference type="Proteomes" id="UP000615455">
    <property type="component" value="Unassembled WGS sequence"/>
</dbReference>
<evidence type="ECO:0000256" key="3">
    <source>
        <dbReference type="ARBA" id="ARBA00022475"/>
    </source>
</evidence>
<feature type="domain" description="ABC transmembrane type-1" evidence="8">
    <location>
        <begin position="90"/>
        <end position="289"/>
    </location>
</feature>
<dbReference type="GO" id="GO:0005524">
    <property type="term" value="F:ATP binding"/>
    <property type="evidence" value="ECO:0007669"/>
    <property type="project" value="UniProtKB-KW"/>
</dbReference>
<dbReference type="PROSITE" id="PS50928">
    <property type="entry name" value="ABC_TM1"/>
    <property type="match status" value="1"/>
</dbReference>
<dbReference type="RefSeq" id="WP_189014826.1">
    <property type="nucleotide sequence ID" value="NZ_BMHE01000024.1"/>
</dbReference>
<feature type="transmembrane region" description="Helical" evidence="7">
    <location>
        <begin position="94"/>
        <end position="116"/>
    </location>
</feature>
<comment type="caution">
    <text evidence="9">The sequence shown here is derived from an EMBL/GenBank/DDBJ whole genome shotgun (WGS) entry which is preliminary data.</text>
</comment>
<keyword evidence="5 7" id="KW-1133">Transmembrane helix</keyword>
<evidence type="ECO:0000259" key="8">
    <source>
        <dbReference type="PROSITE" id="PS50928"/>
    </source>
</evidence>
<keyword evidence="6 7" id="KW-0472">Membrane</keyword>
<feature type="transmembrane region" description="Helical" evidence="7">
    <location>
        <begin position="268"/>
        <end position="289"/>
    </location>
</feature>